<protein>
    <submittedName>
        <fullName evidence="2">Uncharacterized protein</fullName>
    </submittedName>
</protein>
<accession>A0A5E4NNI1</accession>
<evidence type="ECO:0000313" key="3">
    <source>
        <dbReference type="Proteomes" id="UP000325440"/>
    </source>
</evidence>
<keyword evidence="1" id="KW-0175">Coiled coil</keyword>
<dbReference type="OrthoDB" id="10618150at2759"/>
<dbReference type="AlphaFoldDB" id="A0A5E4NNI1"/>
<feature type="coiled-coil region" evidence="1">
    <location>
        <begin position="51"/>
        <end position="96"/>
    </location>
</feature>
<evidence type="ECO:0000313" key="2">
    <source>
        <dbReference type="EMBL" id="VVC46528.1"/>
    </source>
</evidence>
<dbReference type="EMBL" id="CABPRJ010002649">
    <property type="protein sequence ID" value="VVC46528.1"/>
    <property type="molecule type" value="Genomic_DNA"/>
</dbReference>
<proteinExistence type="predicted"/>
<evidence type="ECO:0000256" key="1">
    <source>
        <dbReference type="SAM" id="Coils"/>
    </source>
</evidence>
<dbReference type="Proteomes" id="UP000325440">
    <property type="component" value="Unassembled WGS sequence"/>
</dbReference>
<sequence>MKQYIKREEIIEKIKDEMLEQYRGLIKLDDIVLEKRITYPNPKKYKGAGDKEEMKKEYEEQERTIKEINKRKKEIIEKLEDLKKKLIMQIEEILEVCSTIKERCNDEIGKQSTIIVGDKKDAFNEYYSKKKIESFEKMLGKLDKEQKEVEAFLARLKSKNFLSMLSNKDARGLFNVAKEGVMNPLDTLKSGLKTVRGLPSILSLETEYDYIKYYSELDDKYIKAIKEVEGYKVKTEKGGKLIFYEEVLKRQETDSS</sequence>
<gene>
    <name evidence="2" type="ORF">CINCED_3A004847</name>
</gene>
<reference evidence="2 3" key="1">
    <citation type="submission" date="2019-08" db="EMBL/GenBank/DDBJ databases">
        <authorList>
            <person name="Alioto T."/>
            <person name="Alioto T."/>
            <person name="Gomez Garrido J."/>
        </authorList>
    </citation>
    <scope>NUCLEOTIDE SEQUENCE [LARGE SCALE GENOMIC DNA]</scope>
</reference>
<feature type="non-terminal residue" evidence="2">
    <location>
        <position position="256"/>
    </location>
</feature>
<keyword evidence="3" id="KW-1185">Reference proteome</keyword>
<organism evidence="2 3">
    <name type="scientific">Cinara cedri</name>
    <dbReference type="NCBI Taxonomy" id="506608"/>
    <lineage>
        <taxon>Eukaryota</taxon>
        <taxon>Metazoa</taxon>
        <taxon>Ecdysozoa</taxon>
        <taxon>Arthropoda</taxon>
        <taxon>Hexapoda</taxon>
        <taxon>Insecta</taxon>
        <taxon>Pterygota</taxon>
        <taxon>Neoptera</taxon>
        <taxon>Paraneoptera</taxon>
        <taxon>Hemiptera</taxon>
        <taxon>Sternorrhyncha</taxon>
        <taxon>Aphidomorpha</taxon>
        <taxon>Aphidoidea</taxon>
        <taxon>Aphididae</taxon>
        <taxon>Lachninae</taxon>
        <taxon>Cinara</taxon>
    </lineage>
</organism>
<name>A0A5E4NNI1_9HEMI</name>